<evidence type="ECO:0000256" key="7">
    <source>
        <dbReference type="HAMAP-Rule" id="MF_01428"/>
    </source>
</evidence>
<dbReference type="Pfam" id="PF00749">
    <property type="entry name" value="tRNA-synt_1c"/>
    <property type="match status" value="1"/>
</dbReference>
<dbReference type="NCBIfam" id="TIGR03838">
    <property type="entry name" value="queuosine_YadB"/>
    <property type="match status" value="1"/>
</dbReference>
<evidence type="ECO:0000259" key="9">
    <source>
        <dbReference type="Pfam" id="PF00749"/>
    </source>
</evidence>
<keyword evidence="5 7" id="KW-0067">ATP-binding</keyword>
<evidence type="ECO:0000256" key="4">
    <source>
        <dbReference type="ARBA" id="ARBA00022833"/>
    </source>
</evidence>
<keyword evidence="6 7" id="KW-0030">Aminoacyl-tRNA synthetase</keyword>
<feature type="binding site" evidence="7">
    <location>
        <begin position="6"/>
        <end position="10"/>
    </location>
    <ligand>
        <name>L-glutamate</name>
        <dbReference type="ChEBI" id="CHEBI:29985"/>
    </ligand>
</feature>
<evidence type="ECO:0000256" key="8">
    <source>
        <dbReference type="RuleBase" id="RU363037"/>
    </source>
</evidence>
<keyword evidence="8" id="KW-0648">Protein biosynthesis</keyword>
<dbReference type="GO" id="GO:0016874">
    <property type="term" value="F:ligase activity"/>
    <property type="evidence" value="ECO:0007669"/>
    <property type="project" value="UniProtKB-KW"/>
</dbReference>
<keyword evidence="3 7" id="KW-0547">Nucleotide-binding</keyword>
<dbReference type="HAMAP" id="MF_01428">
    <property type="entry name" value="Glu_Q_tRNA_synth"/>
    <property type="match status" value="1"/>
</dbReference>
<feature type="binding site" evidence="7">
    <location>
        <position position="42"/>
    </location>
    <ligand>
        <name>L-glutamate</name>
        <dbReference type="ChEBI" id="CHEBI:29985"/>
    </ligand>
</feature>
<comment type="caution">
    <text evidence="10">The sequence shown here is derived from an EMBL/GenBank/DDBJ whole genome shotgun (WGS) entry which is preliminary data.</text>
</comment>
<dbReference type="PANTHER" id="PTHR43311">
    <property type="entry name" value="GLUTAMATE--TRNA LIGASE"/>
    <property type="match status" value="1"/>
</dbReference>
<dbReference type="EC" id="6.1.1.-" evidence="7"/>
<feature type="binding site" evidence="7">
    <location>
        <position position="100"/>
    </location>
    <ligand>
        <name>Zn(2+)</name>
        <dbReference type="ChEBI" id="CHEBI:29105"/>
    </ligand>
</feature>
<dbReference type="PANTHER" id="PTHR43311:SF1">
    <property type="entry name" value="GLUTAMYL-Q TRNA(ASP) SYNTHETASE"/>
    <property type="match status" value="1"/>
</dbReference>
<dbReference type="Proteomes" id="UP001165395">
    <property type="component" value="Unassembled WGS sequence"/>
</dbReference>
<dbReference type="InterPro" id="IPR020058">
    <property type="entry name" value="Glu/Gln-tRNA-synth_Ib_cat-dom"/>
</dbReference>
<dbReference type="SUPFAM" id="SSF52374">
    <property type="entry name" value="Nucleotidylyl transferase"/>
    <property type="match status" value="1"/>
</dbReference>
<keyword evidence="11" id="KW-1185">Reference proteome</keyword>
<dbReference type="InterPro" id="IPR022380">
    <property type="entry name" value="Glu-Q_tRNA(Asp)_Synthase"/>
</dbReference>
<keyword evidence="4 7" id="KW-0862">Zinc</keyword>
<evidence type="ECO:0000256" key="6">
    <source>
        <dbReference type="ARBA" id="ARBA00023146"/>
    </source>
</evidence>
<comment type="cofactor">
    <cofactor evidence="7">
        <name>Zn(2+)</name>
        <dbReference type="ChEBI" id="CHEBI:29105"/>
    </cofactor>
    <text evidence="7">Binds 1 zinc ion per subunit.</text>
</comment>
<feature type="domain" description="Glutamyl/glutaminyl-tRNA synthetase class Ib catalytic" evidence="9">
    <location>
        <begin position="6"/>
        <end position="242"/>
    </location>
</feature>
<proteinExistence type="inferred from homology"/>
<dbReference type="Gene3D" id="3.40.50.620">
    <property type="entry name" value="HUPs"/>
    <property type="match status" value="1"/>
</dbReference>
<dbReference type="InterPro" id="IPR000924">
    <property type="entry name" value="Glu/Gln-tRNA-synth"/>
</dbReference>
<dbReference type="PRINTS" id="PR00987">
    <property type="entry name" value="TRNASYNTHGLU"/>
</dbReference>
<feature type="binding site" evidence="7">
    <location>
        <position position="98"/>
    </location>
    <ligand>
        <name>Zn(2+)</name>
        <dbReference type="ChEBI" id="CHEBI:29105"/>
    </ligand>
</feature>
<comment type="function">
    <text evidence="7">Catalyzes the tRNA-independent activation of glutamate in presence of ATP and the subsequent transfer of glutamate onto a tRNA(Asp). Glutamate is transferred on the 2-amino-5-(4,5-dihydroxy-2-cyclopenten-1-yl) moiety of the queuosine in the wobble position of the QUC anticodon.</text>
</comment>
<organism evidence="10 11">
    <name type="scientific">Leeia speluncae</name>
    <dbReference type="NCBI Taxonomy" id="2884804"/>
    <lineage>
        <taxon>Bacteria</taxon>
        <taxon>Pseudomonadati</taxon>
        <taxon>Pseudomonadota</taxon>
        <taxon>Betaproteobacteria</taxon>
        <taxon>Neisseriales</taxon>
        <taxon>Leeiaceae</taxon>
        <taxon>Leeia</taxon>
    </lineage>
</organism>
<dbReference type="RefSeq" id="WP_227178255.1">
    <property type="nucleotide sequence ID" value="NZ_JAJBZT010000001.1"/>
</dbReference>
<feature type="binding site" evidence="7">
    <location>
        <position position="233"/>
    </location>
    <ligand>
        <name>ATP</name>
        <dbReference type="ChEBI" id="CHEBI:30616"/>
    </ligand>
</feature>
<feature type="binding site" evidence="7">
    <location>
        <position position="122"/>
    </location>
    <ligand>
        <name>Zn(2+)</name>
        <dbReference type="ChEBI" id="CHEBI:29105"/>
    </ligand>
</feature>
<feature type="short sequence motif" description="'HIGH' region" evidence="7">
    <location>
        <begin position="9"/>
        <end position="19"/>
    </location>
</feature>
<protein>
    <recommendedName>
        <fullName evidence="7">Glutamyl-Q tRNA(Asp) synthetase</fullName>
        <shortName evidence="7">Glu-Q-RSs</shortName>
        <ecNumber evidence="7">6.1.1.-</ecNumber>
    </recommendedName>
</protein>
<dbReference type="InterPro" id="IPR014729">
    <property type="entry name" value="Rossmann-like_a/b/a_fold"/>
</dbReference>
<evidence type="ECO:0000256" key="1">
    <source>
        <dbReference type="ARBA" id="ARBA00022598"/>
    </source>
</evidence>
<sequence length="295" mass="32892">MTYIGRFAPSPTGPLHFGSLFTAIASYLDAKANLGKWLLRIEDIDTPRVMPGATNQILSILDAYGLHWDGEVVYQHQQTAYYQQLLSQLKDKHRAYGCQCSRKEIAEIAHAGVEGPVYPGTCRQQTVSQVRAWRFAMEGAEISFEDQIQGTQHYDIAKSLGDFVLFRADGLVAYQLAVVADDHQAGVTHIVRGIDLIHSTPRQMQLQTALGFTTPMYSHLPIIVSSSGQKLSKQNLATPVTDENPLITWHQVLDLLNQAPPAISEFDSLSSLIDWAISHWNIEKIPKAGEIIERR</sequence>
<feature type="short sequence motif" description="'KMSKS' region" evidence="7">
    <location>
        <begin position="230"/>
        <end position="234"/>
    </location>
</feature>
<accession>A0ABS8D2R1</accession>
<feature type="binding site" evidence="7">
    <location>
        <position position="174"/>
    </location>
    <ligand>
        <name>L-glutamate</name>
        <dbReference type="ChEBI" id="CHEBI:29985"/>
    </ligand>
</feature>
<feature type="binding site" evidence="7">
    <location>
        <position position="118"/>
    </location>
    <ligand>
        <name>Zn(2+)</name>
        <dbReference type="ChEBI" id="CHEBI:29105"/>
    </ligand>
</feature>
<dbReference type="InterPro" id="IPR049940">
    <property type="entry name" value="GluQ/Sye"/>
</dbReference>
<keyword evidence="2 7" id="KW-0479">Metal-binding</keyword>
<evidence type="ECO:0000256" key="3">
    <source>
        <dbReference type="ARBA" id="ARBA00022741"/>
    </source>
</evidence>
<reference evidence="10" key="1">
    <citation type="submission" date="2021-10" db="EMBL/GenBank/DDBJ databases">
        <title>The complete genome sequence of Leeia sp. TBRC 13508.</title>
        <authorList>
            <person name="Charoenyingcharoen P."/>
            <person name="Yukphan P."/>
        </authorList>
    </citation>
    <scope>NUCLEOTIDE SEQUENCE</scope>
    <source>
        <strain evidence="10">TBRC 13508</strain>
    </source>
</reference>
<comment type="similarity">
    <text evidence="7">Belongs to the class-I aminoacyl-tRNA synthetase family. GluQ subfamily.</text>
</comment>
<name>A0ABS8D2R1_9NEIS</name>
<gene>
    <name evidence="10" type="primary">gluQRS</name>
    <name evidence="7" type="synonym">gluQ</name>
    <name evidence="10" type="ORF">LIN78_02870</name>
</gene>
<dbReference type="NCBIfam" id="NF004314">
    <property type="entry name" value="PRK05710.1-3"/>
    <property type="match status" value="1"/>
</dbReference>
<feature type="binding site" evidence="7">
    <location>
        <position position="192"/>
    </location>
    <ligand>
        <name>L-glutamate</name>
        <dbReference type="ChEBI" id="CHEBI:29985"/>
    </ligand>
</feature>
<dbReference type="EMBL" id="JAJBZT010000001">
    <property type="protein sequence ID" value="MCB6182491.1"/>
    <property type="molecule type" value="Genomic_DNA"/>
</dbReference>
<evidence type="ECO:0000313" key="11">
    <source>
        <dbReference type="Proteomes" id="UP001165395"/>
    </source>
</evidence>
<evidence type="ECO:0000256" key="5">
    <source>
        <dbReference type="ARBA" id="ARBA00022840"/>
    </source>
</evidence>
<evidence type="ECO:0000256" key="2">
    <source>
        <dbReference type="ARBA" id="ARBA00022723"/>
    </source>
</evidence>
<keyword evidence="1 7" id="KW-0436">Ligase</keyword>
<evidence type="ECO:0000313" key="10">
    <source>
        <dbReference type="EMBL" id="MCB6182491.1"/>
    </source>
</evidence>